<sequence length="414" mass="42964">MDEETQAPVTETKTKSITNTKLAIATAFLGFAALAAAAGGMGGGKSCVGSGTVTADPTQQYVEVCTGQTIAYKDTYGINVFFYVNGFGTNNSAVLPLYAPGDISVYAVGSQTVTMIHKGKTQTFNFPAGNGLVTHTLMYRGMNGKGVAYFAVGATGPTTPLTCESIDKEVLSGSLCYAMLGSKYACLNKYTGMMSGCAAAEDDFSGCESGGATNTNQNNNIICPVPLPTPVASCDDSDGGIDYYTKGTVTSNVTSSTTVYTEIKTDECSTGQFSLPVLHEFSCGEYGAVMQETYCESGCVDGACVTFSTLPVAELSVVQNSEIPNGMLSVGSNQLIGSYIFSAKGTEDACLTKLRLNINGFPSLSVLGDTIQLQAGEGDIFGEYALASFLSGDPNTINDFCISAGDSKTVNVLA</sequence>
<keyword evidence="1" id="KW-1133">Transmembrane helix</keyword>
<name>A0A2H0N5J4_9BACT</name>
<organism evidence="2 3">
    <name type="scientific">Candidatus Magasanikbacteria bacterium CG11_big_fil_rev_8_21_14_0_20_43_7</name>
    <dbReference type="NCBI Taxonomy" id="1974654"/>
    <lineage>
        <taxon>Bacteria</taxon>
        <taxon>Candidatus Magasanikiibacteriota</taxon>
    </lineage>
</organism>
<dbReference type="AlphaFoldDB" id="A0A2H0N5J4"/>
<gene>
    <name evidence="2" type="ORF">COV60_00620</name>
</gene>
<comment type="caution">
    <text evidence="2">The sequence shown here is derived from an EMBL/GenBank/DDBJ whole genome shotgun (WGS) entry which is preliminary data.</text>
</comment>
<accession>A0A2H0N5J4</accession>
<evidence type="ECO:0000313" key="3">
    <source>
        <dbReference type="Proteomes" id="UP000229782"/>
    </source>
</evidence>
<evidence type="ECO:0000256" key="1">
    <source>
        <dbReference type="SAM" id="Phobius"/>
    </source>
</evidence>
<protein>
    <submittedName>
        <fullName evidence="2">Uncharacterized protein</fullName>
    </submittedName>
</protein>
<reference evidence="2 3" key="1">
    <citation type="submission" date="2017-09" db="EMBL/GenBank/DDBJ databases">
        <title>Depth-based differentiation of microbial function through sediment-hosted aquifers and enrichment of novel symbionts in the deep terrestrial subsurface.</title>
        <authorList>
            <person name="Probst A.J."/>
            <person name="Ladd B."/>
            <person name="Jarett J.K."/>
            <person name="Geller-Mcgrath D.E."/>
            <person name="Sieber C.M."/>
            <person name="Emerson J.B."/>
            <person name="Anantharaman K."/>
            <person name="Thomas B.C."/>
            <person name="Malmstrom R."/>
            <person name="Stieglmeier M."/>
            <person name="Klingl A."/>
            <person name="Woyke T."/>
            <person name="Ryan C.M."/>
            <person name="Banfield J.F."/>
        </authorList>
    </citation>
    <scope>NUCLEOTIDE SEQUENCE [LARGE SCALE GENOMIC DNA]</scope>
    <source>
        <strain evidence="2">CG11_big_fil_rev_8_21_14_0_20_43_7</strain>
    </source>
</reference>
<feature type="transmembrane region" description="Helical" evidence="1">
    <location>
        <begin position="22"/>
        <end position="42"/>
    </location>
</feature>
<dbReference type="Proteomes" id="UP000229782">
    <property type="component" value="Unassembled WGS sequence"/>
</dbReference>
<proteinExistence type="predicted"/>
<evidence type="ECO:0000313" key="2">
    <source>
        <dbReference type="EMBL" id="PIR03375.1"/>
    </source>
</evidence>
<feature type="non-terminal residue" evidence="2">
    <location>
        <position position="414"/>
    </location>
</feature>
<keyword evidence="1" id="KW-0812">Transmembrane</keyword>
<keyword evidence="1" id="KW-0472">Membrane</keyword>
<dbReference type="EMBL" id="PCWM01000013">
    <property type="protein sequence ID" value="PIR03375.1"/>
    <property type="molecule type" value="Genomic_DNA"/>
</dbReference>